<feature type="domain" description="PHA accumulation regulator DNA-binding N-terminal" evidence="2">
    <location>
        <begin position="13"/>
        <end position="72"/>
    </location>
</feature>
<dbReference type="AlphaFoldDB" id="A0A2W5N3W9"/>
<proteinExistence type="predicted"/>
<gene>
    <name evidence="3" type="primary">phaR</name>
    <name evidence="3" type="ORF">DI551_02150</name>
</gene>
<dbReference type="EMBL" id="QFQB01000007">
    <property type="protein sequence ID" value="PZQ48096.1"/>
    <property type="molecule type" value="Genomic_DNA"/>
</dbReference>
<dbReference type="Pfam" id="PF05233">
    <property type="entry name" value="PHB_acc"/>
    <property type="match status" value="1"/>
</dbReference>
<evidence type="ECO:0000313" key="3">
    <source>
        <dbReference type="EMBL" id="PZQ48096.1"/>
    </source>
</evidence>
<dbReference type="Proteomes" id="UP000249417">
    <property type="component" value="Unassembled WGS sequence"/>
</dbReference>
<dbReference type="InterPro" id="IPR007897">
    <property type="entry name" value="PHB_accumulat"/>
</dbReference>
<protein>
    <submittedName>
        <fullName evidence="3">Polyhydroxyalkanoate synthesis repressor PhaR</fullName>
    </submittedName>
</protein>
<dbReference type="InterPro" id="IPR012909">
    <property type="entry name" value="PHA_DNA-bd_N"/>
</dbReference>
<evidence type="ECO:0000259" key="1">
    <source>
        <dbReference type="Pfam" id="PF05233"/>
    </source>
</evidence>
<evidence type="ECO:0000259" key="2">
    <source>
        <dbReference type="Pfam" id="PF07879"/>
    </source>
</evidence>
<sequence>MAATKKKSDEPTVIKKYANRRLYDTGRSSYVTLEDLCEMVKEGHDFVVYDAKSGEDLTRSVLTQIIVDQESNEGQSLLPIGFLRQLIGFYGDNLGPLVPNYLEHTIQTFAKNQEQLRTQINKSIEGMFPVPNLEEINKQNMAMFENAMRMFRPFGGQGKDDK</sequence>
<reference evidence="3 4" key="1">
    <citation type="submission" date="2017-08" db="EMBL/GenBank/DDBJ databases">
        <title>Infants hospitalized years apart are colonized by the same room-sourced microbial strains.</title>
        <authorList>
            <person name="Brooks B."/>
            <person name="Olm M.R."/>
            <person name="Firek B.A."/>
            <person name="Baker R."/>
            <person name="Thomas B.C."/>
            <person name="Morowitz M.J."/>
            <person name="Banfield J.F."/>
        </authorList>
    </citation>
    <scope>NUCLEOTIDE SEQUENCE [LARGE SCALE GENOMIC DNA]</scope>
    <source>
        <strain evidence="3">S2_005_002_R2_29</strain>
    </source>
</reference>
<dbReference type="NCBIfam" id="TIGR01848">
    <property type="entry name" value="PHA_reg_PhaR"/>
    <property type="match status" value="1"/>
</dbReference>
<name>A0A2W5N3W9_9BACT</name>
<dbReference type="Pfam" id="PF07879">
    <property type="entry name" value="PHB_acc_N"/>
    <property type="match status" value="1"/>
</dbReference>
<dbReference type="GO" id="GO:0006355">
    <property type="term" value="P:regulation of DNA-templated transcription"/>
    <property type="evidence" value="ECO:0007669"/>
    <property type="project" value="InterPro"/>
</dbReference>
<comment type="caution">
    <text evidence="3">The sequence shown here is derived from an EMBL/GenBank/DDBJ whole genome shotgun (WGS) entry which is preliminary data.</text>
</comment>
<evidence type="ECO:0000313" key="4">
    <source>
        <dbReference type="Proteomes" id="UP000249417"/>
    </source>
</evidence>
<feature type="domain" description="PHB accumulation regulatory" evidence="1">
    <location>
        <begin position="78"/>
        <end position="117"/>
    </location>
</feature>
<organism evidence="3 4">
    <name type="scientific">Micavibrio aeruginosavorus</name>
    <dbReference type="NCBI Taxonomy" id="349221"/>
    <lineage>
        <taxon>Bacteria</taxon>
        <taxon>Pseudomonadati</taxon>
        <taxon>Bdellovibrionota</taxon>
        <taxon>Bdellovibrionia</taxon>
        <taxon>Bdellovibrionales</taxon>
        <taxon>Pseudobdellovibrionaceae</taxon>
        <taxon>Micavibrio</taxon>
    </lineage>
</organism>
<dbReference type="InterPro" id="IPR010134">
    <property type="entry name" value="PHA_reg_PhaR"/>
</dbReference>
<accession>A0A2W5N3W9</accession>